<name>A0ACB6V343_9ASCO</name>
<dbReference type="EMBL" id="QVQA01000091">
    <property type="protein sequence ID" value="KAF5096373.1"/>
    <property type="molecule type" value="Genomic_DNA"/>
</dbReference>
<comment type="caution">
    <text evidence="1">The sequence shown here is derived from an EMBL/GenBank/DDBJ whole genome shotgun (WGS) entry which is preliminary data.</text>
</comment>
<sequence>MVTETATPLSLSTSLSEMELGLPSTTSSPISSRLPLSCSTIHDSLEFRLAAALPCSTIHDSLEFRLAAADAAAAVATTTNTTTSTPPNVTTDCTTGESFELLSPGFGQEATLCGTLTESVHTASWGNTDSTAFSSSPTTALLLEEEVAVAEDPKHRFSSGNVSSSSSPASYDSVTRHKSNHYRKVRAGIKLFSLYRTRYVR</sequence>
<accession>A0ACB6V343</accession>
<keyword evidence="2" id="KW-1185">Reference proteome</keyword>
<evidence type="ECO:0000313" key="1">
    <source>
        <dbReference type="EMBL" id="KAF5096373.1"/>
    </source>
</evidence>
<protein>
    <submittedName>
        <fullName evidence="1">Uncharacterized protein</fullName>
    </submittedName>
</protein>
<proteinExistence type="predicted"/>
<dbReference type="Proteomes" id="UP000744676">
    <property type="component" value="Unassembled WGS sequence"/>
</dbReference>
<evidence type="ECO:0000313" key="2">
    <source>
        <dbReference type="Proteomes" id="UP000744676"/>
    </source>
</evidence>
<gene>
    <name evidence="1" type="ORF">D0Z00_002797</name>
</gene>
<reference evidence="1 2" key="1">
    <citation type="journal article" date="2020" name="Front. Microbiol.">
        <title>Phenotypic and Genetic Characterization of the Cheese Ripening Yeast Geotrichum candidum.</title>
        <authorList>
            <person name="Perkins V."/>
            <person name="Vignola S."/>
            <person name="Lessard M.H."/>
            <person name="Plante P.L."/>
            <person name="Corbeil J."/>
            <person name="Dugat-Bony E."/>
            <person name="Frenette M."/>
            <person name="Labrie S."/>
        </authorList>
    </citation>
    <scope>NUCLEOTIDE SEQUENCE [LARGE SCALE GENOMIC DNA]</scope>
    <source>
        <strain evidence="1 2">LMA-1147</strain>
    </source>
</reference>
<organism evidence="1 2">
    <name type="scientific">Geotrichum galactomycetum</name>
    <dbReference type="NCBI Taxonomy" id="27317"/>
    <lineage>
        <taxon>Eukaryota</taxon>
        <taxon>Fungi</taxon>
        <taxon>Dikarya</taxon>
        <taxon>Ascomycota</taxon>
        <taxon>Saccharomycotina</taxon>
        <taxon>Dipodascomycetes</taxon>
        <taxon>Dipodascales</taxon>
        <taxon>Dipodascaceae</taxon>
        <taxon>Geotrichum</taxon>
    </lineage>
</organism>